<dbReference type="EMBL" id="JACOFX010000039">
    <property type="protein sequence ID" value="MBC3911528.1"/>
    <property type="molecule type" value="Genomic_DNA"/>
</dbReference>
<dbReference type="PROSITE" id="PS51257">
    <property type="entry name" value="PROKAR_LIPOPROTEIN"/>
    <property type="match status" value="1"/>
</dbReference>
<organism evidence="1 2">
    <name type="scientific">Undibacterium umbellatum</name>
    <dbReference type="NCBI Taxonomy" id="2762300"/>
    <lineage>
        <taxon>Bacteria</taxon>
        <taxon>Pseudomonadati</taxon>
        <taxon>Pseudomonadota</taxon>
        <taxon>Betaproteobacteria</taxon>
        <taxon>Burkholderiales</taxon>
        <taxon>Oxalobacteraceae</taxon>
        <taxon>Undibacterium</taxon>
    </lineage>
</organism>
<proteinExistence type="predicted"/>
<evidence type="ECO:0000313" key="2">
    <source>
        <dbReference type="Proteomes" id="UP000646911"/>
    </source>
</evidence>
<reference evidence="1 2" key="1">
    <citation type="submission" date="2020-08" db="EMBL/GenBank/DDBJ databases">
        <title>Novel species isolated from subtropical streams in China.</title>
        <authorList>
            <person name="Lu H."/>
        </authorList>
    </citation>
    <scope>NUCLEOTIDE SEQUENCE [LARGE SCALE GENOMIC DNA]</scope>
    <source>
        <strain evidence="1 2">NL8W</strain>
    </source>
</reference>
<dbReference type="Proteomes" id="UP000646911">
    <property type="component" value="Unassembled WGS sequence"/>
</dbReference>
<name>A0ABR6ZIH4_9BURK</name>
<evidence type="ECO:0008006" key="3">
    <source>
        <dbReference type="Google" id="ProtNLM"/>
    </source>
</evidence>
<evidence type="ECO:0000313" key="1">
    <source>
        <dbReference type="EMBL" id="MBC3911528.1"/>
    </source>
</evidence>
<keyword evidence="2" id="KW-1185">Reference proteome</keyword>
<gene>
    <name evidence="1" type="ORF">H8L47_28590</name>
</gene>
<sequence>MSAVLERLPLLIVPTGGISVVACPKLAPHLFAPYETVWALSAKLAAANALSAFEISVQLGLSQRRKLPLVRVDPPRNARLLGRALDCLPNQIEVAFFGGALKALHPLVCKQLRLCPACARLGHHFIIHQLCVFTTCPLHDLPLRECCPHCGVQINYDLGLSTVHGPINCPACYAPQLPVSRGGYPIAGTVSPQTIRLIARWLAFVKLLATDPSLFKTAGVMNGVKIDPAFKNEQISVLRPALSFAHSILPQFRSAWLDSAQSKSLEIVYWMHAKKFWLYCPEKSRKWYRRFLKGQSTELAPSPLILAFLYWRMTWQGSSNPYLLRRGHRLPLFGIAQWEANQPAFDDIDAGLHELSKALEASWMNWIECVDLLKAKELDWRTWRLRIHPRAFIKY</sequence>
<protein>
    <recommendedName>
        <fullName evidence="3">TniQ protein</fullName>
    </recommendedName>
</protein>
<comment type="caution">
    <text evidence="1">The sequence shown here is derived from an EMBL/GenBank/DDBJ whole genome shotgun (WGS) entry which is preliminary data.</text>
</comment>
<dbReference type="RefSeq" id="WP_186957233.1">
    <property type="nucleotide sequence ID" value="NZ_JACOFX010000039.1"/>
</dbReference>
<accession>A0ABR6ZIH4</accession>